<dbReference type="InterPro" id="IPR020834">
    <property type="entry name" value="LipOase_CS"/>
</dbReference>
<keyword evidence="4 12" id="KW-0479">Metal-binding</keyword>
<dbReference type="Gene3D" id="3.10.450.60">
    <property type="match status" value="1"/>
</dbReference>
<evidence type="ECO:0000256" key="2">
    <source>
        <dbReference type="ARBA" id="ARBA00009419"/>
    </source>
</evidence>
<evidence type="ECO:0000256" key="9">
    <source>
        <dbReference type="ARBA" id="ARBA00023004"/>
    </source>
</evidence>
<dbReference type="GO" id="GO:0016702">
    <property type="term" value="F:oxidoreductase activity, acting on single donors with incorporation of molecular oxygen, incorporation of two atoms of oxygen"/>
    <property type="evidence" value="ECO:0007669"/>
    <property type="project" value="InterPro"/>
</dbReference>
<dbReference type="PROSITE" id="PS00711">
    <property type="entry name" value="LIPOXYGENASE_1"/>
    <property type="match status" value="1"/>
</dbReference>
<dbReference type="PRINTS" id="PR00468">
    <property type="entry name" value="PLTLPOXGNASE"/>
</dbReference>
<feature type="domain" description="Lipoxygenase" evidence="14">
    <location>
        <begin position="89"/>
        <end position="803"/>
    </location>
</feature>
<dbReference type="EC" id="1.13.11.-" evidence="13"/>
<keyword evidence="5 13" id="KW-0925">Oxylipin biosynthesis</keyword>
<dbReference type="FunFam" id="1.20.245.10:FF:000002">
    <property type="entry name" value="Lipoxygenase"/>
    <property type="match status" value="1"/>
</dbReference>
<dbReference type="Gene3D" id="4.10.372.10">
    <property type="entry name" value="Lipoxygenase-1, Domain 3"/>
    <property type="match status" value="1"/>
</dbReference>
<dbReference type="InterPro" id="IPR000907">
    <property type="entry name" value="LipOase"/>
</dbReference>
<evidence type="ECO:0000256" key="3">
    <source>
        <dbReference type="ARBA" id="ARBA00022516"/>
    </source>
</evidence>
<dbReference type="InterPro" id="IPR036392">
    <property type="entry name" value="PLAT/LH2_dom_sf"/>
</dbReference>
<dbReference type="GO" id="GO:0031408">
    <property type="term" value="P:oxylipin biosynthetic process"/>
    <property type="evidence" value="ECO:0007669"/>
    <property type="project" value="UniProtKB-UniRule"/>
</dbReference>
<dbReference type="InterPro" id="IPR001246">
    <property type="entry name" value="LipOase_plant"/>
</dbReference>
<dbReference type="PROSITE" id="PS00081">
    <property type="entry name" value="LIPOXYGENASE_2"/>
    <property type="match status" value="1"/>
</dbReference>
<dbReference type="Gene3D" id="1.20.245.10">
    <property type="entry name" value="Lipoxygenase-1, Domain 5"/>
    <property type="match status" value="1"/>
</dbReference>
<sequence length="803" mass="93086">MGSWQNIVAYIDLEAGFGEVGAVLVENEHLTEMHVIDVVLERFTELSHTKDDVDPIVISCNSWVQSSDPEWLCREGLAPEQRVFFAKKSYLPMDTPVGLRRLRTFELEILRGDTRRREERKPYDRIYDYDIYNDLDDLAGVIGDDPERNPNYRPPLGGPKHPYPRRCKTGFFINRKGGFLERVFRDAVYVPRDEAFSELKSEEFGFRLLFTTLHKVIPPLVTKFNDPNKRFPFMTAINMLFNEGVKCSEIVKHGFWRDLLARFIRRTSDAAENVFRFNLPQTFERDGFSWFKDEEFARQTVAGINPLRIKLVTRDLLDSIQEPELEKSDLTDKQLRKSHLTDKLLDDELKRRHNITLKEALDRKRLFIIDYHDVFMKYAARVSEISGRFLYGSRTLFINDEGNTLKPVAIELSRPAIKDFPEPYRKVFMPRNEATKGWLWKLAKAHVLAHDSSYHQLISHWLRAHCCMEPYIIAANRQLSAMHPIYRLLHPHFRYTMEINALARLALINVGGVIESTFSPEKYSLEMSSYIYDKEWRFDREALPDDLLHRGMAVEDSSAESGVRLVIEDYPYAMDGLDLWCCIKKWVTQYVNHYYKDPGLVVTDEELQGWWKEVKTKGHPDKKEGWINLSNPEDLIKIVSTIIWVASGHHAAVNFGQYAYAGYFPNRPTITRTKMPSEYIYTDPDNWDKFIASPVTTLLECFPSMQQAAKVMALLDVLSSHSSKEEYIGQNIEPSWKAEEAIRIAFSEFHAGLDKLDHDITYRNGKDKNLKHRYGAGVLPYDLLRPKSDVGVTGKGVPNSISI</sequence>
<reference evidence="15" key="2">
    <citation type="submission" date="2021-03" db="UniProtKB">
        <authorList>
            <consortium name="EnsemblPlants"/>
        </authorList>
    </citation>
    <scope>IDENTIFICATION</scope>
</reference>
<accession>A0A803KM16</accession>
<keyword evidence="7 12" id="KW-0223">Dioxygenase</keyword>
<dbReference type="SUPFAM" id="SSF48484">
    <property type="entry name" value="Lipoxigenase"/>
    <property type="match status" value="1"/>
</dbReference>
<dbReference type="PROSITE" id="PS51393">
    <property type="entry name" value="LIPOXYGENASE_3"/>
    <property type="match status" value="1"/>
</dbReference>
<dbReference type="SUPFAM" id="SSF49723">
    <property type="entry name" value="Lipase/lipooxygenase domain (PLAT/LH2 domain)"/>
    <property type="match status" value="1"/>
</dbReference>
<keyword evidence="16" id="KW-1185">Reference proteome</keyword>
<organism evidence="15 16">
    <name type="scientific">Chenopodium quinoa</name>
    <name type="common">Quinoa</name>
    <dbReference type="NCBI Taxonomy" id="63459"/>
    <lineage>
        <taxon>Eukaryota</taxon>
        <taxon>Viridiplantae</taxon>
        <taxon>Streptophyta</taxon>
        <taxon>Embryophyta</taxon>
        <taxon>Tracheophyta</taxon>
        <taxon>Spermatophyta</taxon>
        <taxon>Magnoliopsida</taxon>
        <taxon>eudicotyledons</taxon>
        <taxon>Gunneridae</taxon>
        <taxon>Pentapetalae</taxon>
        <taxon>Caryophyllales</taxon>
        <taxon>Chenopodiaceae</taxon>
        <taxon>Chenopodioideae</taxon>
        <taxon>Atripliceae</taxon>
        <taxon>Chenopodium</taxon>
    </lineage>
</organism>
<dbReference type="PRINTS" id="PR00087">
    <property type="entry name" value="LIPOXYGENASE"/>
</dbReference>
<dbReference type="GO" id="GO:0006633">
    <property type="term" value="P:fatty acid biosynthetic process"/>
    <property type="evidence" value="ECO:0007669"/>
    <property type="project" value="UniProtKB-KW"/>
</dbReference>
<keyword evidence="10" id="KW-0443">Lipid metabolism</keyword>
<dbReference type="AlphaFoldDB" id="A0A803KM16"/>
<keyword evidence="8 12" id="KW-0560">Oxidoreductase</keyword>
<dbReference type="InterPro" id="IPR036226">
    <property type="entry name" value="LipOase_C_sf"/>
</dbReference>
<keyword evidence="6" id="KW-0276">Fatty acid metabolism</keyword>
<dbReference type="UniPathway" id="UPA00382"/>
<evidence type="ECO:0000259" key="14">
    <source>
        <dbReference type="PROSITE" id="PS51393"/>
    </source>
</evidence>
<dbReference type="GO" id="GO:0046872">
    <property type="term" value="F:metal ion binding"/>
    <property type="evidence" value="ECO:0007669"/>
    <property type="project" value="UniProtKB-UniRule"/>
</dbReference>
<name>A0A803KM16_CHEQI</name>
<evidence type="ECO:0000256" key="5">
    <source>
        <dbReference type="ARBA" id="ARBA00022767"/>
    </source>
</evidence>
<dbReference type="InterPro" id="IPR020833">
    <property type="entry name" value="LipOase_Fe_BS"/>
</dbReference>
<evidence type="ECO:0000256" key="12">
    <source>
        <dbReference type="RuleBase" id="RU003974"/>
    </source>
</evidence>
<evidence type="ECO:0000256" key="1">
    <source>
        <dbReference type="ARBA" id="ARBA00001962"/>
    </source>
</evidence>
<evidence type="ECO:0000313" key="16">
    <source>
        <dbReference type="Proteomes" id="UP000596660"/>
    </source>
</evidence>
<dbReference type="PANTHER" id="PTHR11771">
    <property type="entry name" value="LIPOXYGENASE"/>
    <property type="match status" value="1"/>
</dbReference>
<dbReference type="OMA" id="PEFETRG"/>
<evidence type="ECO:0000256" key="7">
    <source>
        <dbReference type="ARBA" id="ARBA00022964"/>
    </source>
</evidence>
<evidence type="ECO:0000313" key="15">
    <source>
        <dbReference type="EnsemblPlants" id="AUR62000072-RA:cds"/>
    </source>
</evidence>
<dbReference type="InterPro" id="IPR027433">
    <property type="entry name" value="Lipoxygenase_dom_3"/>
</dbReference>
<dbReference type="Gene3D" id="4.10.375.10">
    <property type="entry name" value="Lipoxygenase-1, Domain 2"/>
    <property type="match status" value="1"/>
</dbReference>
<evidence type="ECO:0000256" key="8">
    <source>
        <dbReference type="ARBA" id="ARBA00023002"/>
    </source>
</evidence>
<keyword evidence="3 13" id="KW-0444">Lipid biosynthesis</keyword>
<dbReference type="Gramene" id="AUR62000072-RA">
    <property type="protein sequence ID" value="AUR62000072-RA:cds"/>
    <property type="gene ID" value="AUR62000072"/>
</dbReference>
<dbReference type="Proteomes" id="UP000596660">
    <property type="component" value="Unplaced"/>
</dbReference>
<comment type="similarity">
    <text evidence="2 12">Belongs to the lipoxygenase family.</text>
</comment>
<comment type="pathway">
    <text evidence="13">Lipid metabolism; oxylipin biosynthesis.</text>
</comment>
<dbReference type="EnsemblPlants" id="AUR62000072-RA">
    <property type="protein sequence ID" value="AUR62000072-RA:cds"/>
    <property type="gene ID" value="AUR62000072"/>
</dbReference>
<comment type="function">
    <text evidence="13">Plant lipoxygenase may be involved in a number of diverse aspects of plant physiology including growth and development, pest resistance, and senescence or responses to wounding.</text>
</comment>
<keyword evidence="9 12" id="KW-0408">Iron</keyword>
<dbReference type="Gene3D" id="2.60.60.20">
    <property type="entry name" value="PLAT/LH2 domain"/>
    <property type="match status" value="1"/>
</dbReference>
<keyword evidence="11 13" id="KW-0275">Fatty acid biosynthesis</keyword>
<comment type="cofactor">
    <cofactor evidence="1 12">
        <name>Fe cation</name>
        <dbReference type="ChEBI" id="CHEBI:24875"/>
    </cofactor>
</comment>
<evidence type="ECO:0000256" key="11">
    <source>
        <dbReference type="ARBA" id="ARBA00023160"/>
    </source>
</evidence>
<reference evidence="15" key="1">
    <citation type="journal article" date="2017" name="Nature">
        <title>The genome of Chenopodium quinoa.</title>
        <authorList>
            <person name="Jarvis D.E."/>
            <person name="Ho Y.S."/>
            <person name="Lightfoot D.J."/>
            <person name="Schmoeckel S.M."/>
            <person name="Li B."/>
            <person name="Borm T.J.A."/>
            <person name="Ohyanagi H."/>
            <person name="Mineta K."/>
            <person name="Michell C.T."/>
            <person name="Saber N."/>
            <person name="Kharbatia N.M."/>
            <person name="Rupper R.R."/>
            <person name="Sharp A.R."/>
            <person name="Dally N."/>
            <person name="Boughton B.A."/>
            <person name="Woo Y.H."/>
            <person name="Gao G."/>
            <person name="Schijlen E.G.W.M."/>
            <person name="Guo X."/>
            <person name="Momin A.A."/>
            <person name="Negrao S."/>
            <person name="Al-Babili S."/>
            <person name="Gehring C."/>
            <person name="Roessner U."/>
            <person name="Jung C."/>
            <person name="Murphy K."/>
            <person name="Arold S.T."/>
            <person name="Gojobori T."/>
            <person name="van der Linden C.G."/>
            <person name="van Loo E.N."/>
            <person name="Jellen E.N."/>
            <person name="Maughan P.J."/>
            <person name="Tester M."/>
        </authorList>
    </citation>
    <scope>NUCLEOTIDE SEQUENCE [LARGE SCALE GENOMIC DNA]</scope>
    <source>
        <strain evidence="15">cv. PI 614886</strain>
    </source>
</reference>
<proteinExistence type="inferred from homology"/>
<dbReference type="SMR" id="A0A803KM16"/>
<evidence type="ECO:0000256" key="10">
    <source>
        <dbReference type="ARBA" id="ARBA00023098"/>
    </source>
</evidence>
<protein>
    <recommendedName>
        <fullName evidence="13">Lipoxygenase</fullName>
        <ecNumber evidence="13">1.13.11.-</ecNumber>
    </recommendedName>
</protein>
<evidence type="ECO:0000256" key="4">
    <source>
        <dbReference type="ARBA" id="ARBA00022723"/>
    </source>
</evidence>
<evidence type="ECO:0000256" key="13">
    <source>
        <dbReference type="RuleBase" id="RU003975"/>
    </source>
</evidence>
<dbReference type="Pfam" id="PF00305">
    <property type="entry name" value="Lipoxygenase"/>
    <property type="match status" value="1"/>
</dbReference>
<evidence type="ECO:0000256" key="6">
    <source>
        <dbReference type="ARBA" id="ARBA00022832"/>
    </source>
</evidence>
<dbReference type="GO" id="GO:0034440">
    <property type="term" value="P:lipid oxidation"/>
    <property type="evidence" value="ECO:0007669"/>
    <property type="project" value="InterPro"/>
</dbReference>
<dbReference type="InterPro" id="IPR013819">
    <property type="entry name" value="LipOase_C"/>
</dbReference>